<evidence type="ECO:0000313" key="3">
    <source>
        <dbReference type="EMBL" id="GBF92531.1"/>
    </source>
</evidence>
<dbReference type="Gene3D" id="2.60.40.10">
    <property type="entry name" value="Immunoglobulins"/>
    <property type="match status" value="2"/>
</dbReference>
<protein>
    <recommendedName>
        <fullName evidence="2">Fibronectin type-III domain-containing protein</fullName>
    </recommendedName>
</protein>
<keyword evidence="4" id="KW-1185">Reference proteome</keyword>
<dbReference type="InParanoid" id="A0A2V0NY21"/>
<dbReference type="PROSITE" id="PS50853">
    <property type="entry name" value="FN3"/>
    <property type="match status" value="1"/>
</dbReference>
<reference evidence="3 4" key="1">
    <citation type="journal article" date="2018" name="Sci. Rep.">
        <title>Raphidocelis subcapitata (=Pseudokirchneriella subcapitata) provides an insight into genome evolution and environmental adaptations in the Sphaeropleales.</title>
        <authorList>
            <person name="Suzuki S."/>
            <person name="Yamaguchi H."/>
            <person name="Nakajima N."/>
            <person name="Kawachi M."/>
        </authorList>
    </citation>
    <scope>NUCLEOTIDE SEQUENCE [LARGE SCALE GENOMIC DNA]</scope>
    <source>
        <strain evidence="3 4">NIES-35</strain>
    </source>
</reference>
<evidence type="ECO:0000256" key="1">
    <source>
        <dbReference type="SAM" id="SignalP"/>
    </source>
</evidence>
<feature type="chain" id="PRO_5015907244" description="Fibronectin type-III domain-containing protein" evidence="1">
    <location>
        <begin position="27"/>
        <end position="296"/>
    </location>
</feature>
<dbReference type="PROSITE" id="PS51257">
    <property type="entry name" value="PROKAR_LIPOPROTEIN"/>
    <property type="match status" value="1"/>
</dbReference>
<dbReference type="EMBL" id="BDRX01000033">
    <property type="protein sequence ID" value="GBF92531.1"/>
    <property type="molecule type" value="Genomic_DNA"/>
</dbReference>
<name>A0A2V0NY21_9CHLO</name>
<dbReference type="InterPro" id="IPR013783">
    <property type="entry name" value="Ig-like_fold"/>
</dbReference>
<evidence type="ECO:0000259" key="2">
    <source>
        <dbReference type="PROSITE" id="PS50853"/>
    </source>
</evidence>
<sequence length="296" mass="32391">MARSWLPLSAVAAVMLLLGCLPSGHAIGQLCNKDGKPAPPLNPRVTRNEMLAPENKWAEVTLSFDQPQVRDNSLGCATTYRVELLENGQPIVKQWVASPGPMQERIDFASKFNPGKTYTYRVSSVNGNPQPPRESDFAYTSPFTTAQPRGGNHGGGWPSGPGQQLCNKDGKPGQPGNPRVVRNEMLGPEYKWAEVTVQFDVPQAKDSSLGCATMYKVELLEANNNWVSKEFVKPDGPAAAQVNFARRLSPGKTYYYKITGVNDMVNPNRESDSAYTGRFTTAAMMGATPYGRRMAM</sequence>
<evidence type="ECO:0000313" key="4">
    <source>
        <dbReference type="Proteomes" id="UP000247498"/>
    </source>
</evidence>
<gene>
    <name evidence="3" type="ORF">Rsub_05145</name>
</gene>
<comment type="caution">
    <text evidence="3">The sequence shown here is derived from an EMBL/GenBank/DDBJ whole genome shotgun (WGS) entry which is preliminary data.</text>
</comment>
<dbReference type="SUPFAM" id="SSF49265">
    <property type="entry name" value="Fibronectin type III"/>
    <property type="match status" value="1"/>
</dbReference>
<feature type="signal peptide" evidence="1">
    <location>
        <begin position="1"/>
        <end position="26"/>
    </location>
</feature>
<dbReference type="InterPro" id="IPR003961">
    <property type="entry name" value="FN3_dom"/>
</dbReference>
<dbReference type="CDD" id="cd00063">
    <property type="entry name" value="FN3"/>
    <property type="match status" value="2"/>
</dbReference>
<dbReference type="AlphaFoldDB" id="A0A2V0NY21"/>
<feature type="domain" description="Fibronectin type-III" evidence="2">
    <location>
        <begin position="39"/>
        <end position="148"/>
    </location>
</feature>
<dbReference type="Proteomes" id="UP000247498">
    <property type="component" value="Unassembled WGS sequence"/>
</dbReference>
<accession>A0A2V0NY21</accession>
<dbReference type="InterPro" id="IPR036116">
    <property type="entry name" value="FN3_sf"/>
</dbReference>
<keyword evidence="1" id="KW-0732">Signal</keyword>
<proteinExistence type="predicted"/>
<organism evidence="3 4">
    <name type="scientific">Raphidocelis subcapitata</name>
    <dbReference type="NCBI Taxonomy" id="307507"/>
    <lineage>
        <taxon>Eukaryota</taxon>
        <taxon>Viridiplantae</taxon>
        <taxon>Chlorophyta</taxon>
        <taxon>core chlorophytes</taxon>
        <taxon>Chlorophyceae</taxon>
        <taxon>CS clade</taxon>
        <taxon>Sphaeropleales</taxon>
        <taxon>Selenastraceae</taxon>
        <taxon>Raphidocelis</taxon>
    </lineage>
</organism>